<gene>
    <name evidence="1" type="ORF">LCGC14_2232180</name>
</gene>
<dbReference type="SUPFAM" id="SSF53335">
    <property type="entry name" value="S-adenosyl-L-methionine-dependent methyltransferases"/>
    <property type="match status" value="1"/>
</dbReference>
<evidence type="ECO:0008006" key="2">
    <source>
        <dbReference type="Google" id="ProtNLM"/>
    </source>
</evidence>
<dbReference type="SUPFAM" id="SSF56112">
    <property type="entry name" value="Protein kinase-like (PK-like)"/>
    <property type="match status" value="1"/>
</dbReference>
<accession>A0A0F9DVN2</accession>
<dbReference type="InterPro" id="IPR011009">
    <property type="entry name" value="Kinase-like_dom_sf"/>
</dbReference>
<comment type="caution">
    <text evidence="1">The sequence shown here is derived from an EMBL/GenBank/DDBJ whole genome shotgun (WGS) entry which is preliminary data.</text>
</comment>
<reference evidence="1" key="1">
    <citation type="journal article" date="2015" name="Nature">
        <title>Complex archaea that bridge the gap between prokaryotes and eukaryotes.</title>
        <authorList>
            <person name="Spang A."/>
            <person name="Saw J.H."/>
            <person name="Jorgensen S.L."/>
            <person name="Zaremba-Niedzwiedzka K."/>
            <person name="Martijn J."/>
            <person name="Lind A.E."/>
            <person name="van Eijk R."/>
            <person name="Schleper C."/>
            <person name="Guy L."/>
            <person name="Ettema T.J."/>
        </authorList>
    </citation>
    <scope>NUCLEOTIDE SEQUENCE</scope>
</reference>
<dbReference type="InterPro" id="IPR029063">
    <property type="entry name" value="SAM-dependent_MTases_sf"/>
</dbReference>
<protein>
    <recommendedName>
        <fullName evidence="2">Methyltransferase domain-containing protein</fullName>
    </recommendedName>
</protein>
<dbReference type="AlphaFoldDB" id="A0A0F9DVN2"/>
<evidence type="ECO:0000313" key="1">
    <source>
        <dbReference type="EMBL" id="KKL57761.1"/>
    </source>
</evidence>
<dbReference type="EMBL" id="LAZR01030055">
    <property type="protein sequence ID" value="KKL57761.1"/>
    <property type="molecule type" value="Genomic_DNA"/>
</dbReference>
<name>A0A0F9DVN2_9ZZZZ</name>
<dbReference type="Gene3D" id="3.40.50.150">
    <property type="entry name" value="Vaccinia Virus protein VP39"/>
    <property type="match status" value="1"/>
</dbReference>
<proteinExistence type="predicted"/>
<organism evidence="1">
    <name type="scientific">marine sediment metagenome</name>
    <dbReference type="NCBI Taxonomy" id="412755"/>
    <lineage>
        <taxon>unclassified sequences</taxon>
        <taxon>metagenomes</taxon>
        <taxon>ecological metagenomes</taxon>
    </lineage>
</organism>
<sequence>MEDDMVAIGGHVGMHVYRGSKGIMKLALHRDDNYGHDTYEANVKALMNEARMLEHLAGSHIAPELYERGADWIIQEDLGVSEPPQDMELLRRRMVRMVATMRQYGVRHGDMTGPNVILRGDEPQAIDWQEGHILGEMPPQKSPATDSDFLCRYLIGTTGPDGTFDTPRVARRWLAVLGSLGGTRLAKNPVSNLPLKGKTFLDLGCFQGDFVAMAATEGMDAWGLDPGGFRSGEDAIAIGNILWEDFPFGTITLTKGDALAPQLRFHFDVVMMFSTWPYLVQQVGRQEAEALLGRIMQDCGVLFFETQLAGDGPGPDFLKTDEDVEAMLDQYGMAKHLIKIHVTGRPAFRSVFRVDPIA</sequence>